<dbReference type="PANTHER" id="PTHR33370:SF1">
    <property type="entry name" value="TRANSLATION INITIATION FACTOR IF-1, CHLOROPLASTIC"/>
    <property type="match status" value="1"/>
</dbReference>
<dbReference type="GO" id="GO:0019843">
    <property type="term" value="F:rRNA binding"/>
    <property type="evidence" value="ECO:0007669"/>
    <property type="project" value="UniProtKB-UniRule"/>
</dbReference>
<comment type="subcellular location">
    <subcellularLocation>
        <location evidence="4">Cytoplasm</location>
    </subcellularLocation>
</comment>
<dbReference type="Gene3D" id="2.40.50.140">
    <property type="entry name" value="Nucleic acid-binding proteins"/>
    <property type="match status" value="1"/>
</dbReference>
<name>A0A136LX17_9BACT</name>
<gene>
    <name evidence="4 7" type="primary">infA</name>
    <name evidence="7" type="ORF">TR69_WS6001001196</name>
</gene>
<dbReference type="NCBIfam" id="TIGR00008">
    <property type="entry name" value="infA"/>
    <property type="match status" value="1"/>
</dbReference>
<comment type="function">
    <text evidence="4">One of the essential components for the initiation of protein synthesis. Stabilizes the binding of IF-2 and IF-3 on the 30S subunit to which N-formylmethionyl-tRNA(fMet) subsequently binds. Helps modulate mRNA selection, yielding the 30S pre-initiation complex (PIC). Upon addition of the 50S ribosomal subunit IF-1, IF-2 and IF-3 are released leaving the mature 70S translation initiation complex.</text>
</comment>
<evidence type="ECO:0000256" key="3">
    <source>
        <dbReference type="ARBA" id="ARBA00022917"/>
    </source>
</evidence>
<evidence type="ECO:0000256" key="1">
    <source>
        <dbReference type="ARBA" id="ARBA00010939"/>
    </source>
</evidence>
<dbReference type="PATRIC" id="fig|1617426.3.peg.1185"/>
<evidence type="ECO:0000313" key="8">
    <source>
        <dbReference type="Proteomes" id="UP000070457"/>
    </source>
</evidence>
<organism evidence="7 8">
    <name type="scientific">candidate division WS6 bacterium OLB20</name>
    <dbReference type="NCBI Taxonomy" id="1617426"/>
    <lineage>
        <taxon>Bacteria</taxon>
        <taxon>Candidatus Dojkabacteria</taxon>
    </lineage>
</organism>
<dbReference type="GO" id="GO:0003743">
    <property type="term" value="F:translation initiation factor activity"/>
    <property type="evidence" value="ECO:0007669"/>
    <property type="project" value="UniProtKB-UniRule"/>
</dbReference>
<dbReference type="InterPro" id="IPR004368">
    <property type="entry name" value="TIF_IF1"/>
</dbReference>
<dbReference type="EMBL" id="JYNZ01000004">
    <property type="protein sequence ID" value="KXK26201.1"/>
    <property type="molecule type" value="Genomic_DNA"/>
</dbReference>
<keyword evidence="2 4" id="KW-0396">Initiation factor</keyword>
<dbReference type="HAMAP" id="MF_00075">
    <property type="entry name" value="IF_1"/>
    <property type="match status" value="1"/>
</dbReference>
<dbReference type="PANTHER" id="PTHR33370">
    <property type="entry name" value="TRANSLATION INITIATION FACTOR IF-1, CHLOROPLASTIC"/>
    <property type="match status" value="1"/>
</dbReference>
<evidence type="ECO:0000259" key="6">
    <source>
        <dbReference type="PROSITE" id="PS50832"/>
    </source>
</evidence>
<evidence type="ECO:0000256" key="5">
    <source>
        <dbReference type="NCBIfam" id="TIGR00008"/>
    </source>
</evidence>
<keyword evidence="4" id="KW-0699">rRNA-binding</keyword>
<evidence type="ECO:0000256" key="4">
    <source>
        <dbReference type="HAMAP-Rule" id="MF_00075"/>
    </source>
</evidence>
<dbReference type="CDD" id="cd04451">
    <property type="entry name" value="S1_IF1"/>
    <property type="match status" value="1"/>
</dbReference>
<keyword evidence="4" id="KW-0694">RNA-binding</keyword>
<evidence type="ECO:0000256" key="2">
    <source>
        <dbReference type="ARBA" id="ARBA00022540"/>
    </source>
</evidence>
<dbReference type="STRING" id="1617426.TR69_WS6001001196"/>
<dbReference type="InterPro" id="IPR012340">
    <property type="entry name" value="NA-bd_OB-fold"/>
</dbReference>
<evidence type="ECO:0000313" key="7">
    <source>
        <dbReference type="EMBL" id="KXK26201.1"/>
    </source>
</evidence>
<keyword evidence="4" id="KW-0963">Cytoplasm</keyword>
<keyword evidence="3 4" id="KW-0648">Protein biosynthesis</keyword>
<accession>A0A136LX17</accession>
<dbReference type="GO" id="GO:0043022">
    <property type="term" value="F:ribosome binding"/>
    <property type="evidence" value="ECO:0007669"/>
    <property type="project" value="UniProtKB-UniRule"/>
</dbReference>
<comment type="subunit">
    <text evidence="4">Component of the 30S ribosomal translation pre-initiation complex which assembles on the 30S ribosome in the order IF-2 and IF-3, IF-1 and N-formylmethionyl-tRNA(fMet); mRNA recruitment can occur at any time during PIC assembly.</text>
</comment>
<dbReference type="Pfam" id="PF01176">
    <property type="entry name" value="eIF-1a"/>
    <property type="match status" value="1"/>
</dbReference>
<dbReference type="Proteomes" id="UP000070457">
    <property type="component" value="Unassembled WGS sequence"/>
</dbReference>
<dbReference type="InterPro" id="IPR006196">
    <property type="entry name" value="RNA-binding_domain_S1_IF1"/>
</dbReference>
<sequence length="84" mass="9721">MSAAKNKQKAIDSKTTFKVRGKVLETLPGTKFRIGIQLQEQEHEIMGYISGKMRMHYIKLQVGDEVEVVMSPYDLNKGRIVYRY</sequence>
<comment type="caution">
    <text evidence="7">The sequence shown here is derived from an EMBL/GenBank/DDBJ whole genome shotgun (WGS) entry which is preliminary data.</text>
</comment>
<proteinExistence type="inferred from homology"/>
<protein>
    <recommendedName>
        <fullName evidence="4 5">Translation initiation factor IF-1</fullName>
    </recommendedName>
</protein>
<dbReference type="AlphaFoldDB" id="A0A136LX17"/>
<dbReference type="GO" id="GO:0005829">
    <property type="term" value="C:cytosol"/>
    <property type="evidence" value="ECO:0007669"/>
    <property type="project" value="TreeGrafter"/>
</dbReference>
<comment type="similarity">
    <text evidence="1 4">Belongs to the IF-1 family.</text>
</comment>
<reference evidence="7 8" key="1">
    <citation type="submission" date="2015-02" db="EMBL/GenBank/DDBJ databases">
        <title>Improved understanding of the partial-nitritation anammox process through 23 genomes representing the majority of the microbial community.</title>
        <authorList>
            <person name="Speth D.R."/>
            <person name="In T Zandt M."/>
            <person name="Guerrero Cruz S."/>
            <person name="Jetten M.S."/>
            <person name="Dutilh B.E."/>
        </authorList>
    </citation>
    <scope>NUCLEOTIDE SEQUENCE [LARGE SCALE GENOMIC DNA]</scope>
    <source>
        <strain evidence="7">OLB20</strain>
    </source>
</reference>
<feature type="domain" description="S1-like" evidence="6">
    <location>
        <begin position="7"/>
        <end position="84"/>
    </location>
</feature>
<dbReference type="FunFam" id="2.40.50.140:FF:000002">
    <property type="entry name" value="Translation initiation factor IF-1"/>
    <property type="match status" value="1"/>
</dbReference>
<dbReference type="SUPFAM" id="SSF50249">
    <property type="entry name" value="Nucleic acid-binding proteins"/>
    <property type="match status" value="1"/>
</dbReference>
<dbReference type="PROSITE" id="PS50832">
    <property type="entry name" value="S1_IF1_TYPE"/>
    <property type="match status" value="1"/>
</dbReference>